<gene>
    <name evidence="1" type="ORF">FKV68_13205</name>
</gene>
<dbReference type="EMBL" id="CP041238">
    <property type="protein sequence ID" value="QLL62325.1"/>
    <property type="molecule type" value="Genomic_DNA"/>
</dbReference>
<protein>
    <submittedName>
        <fullName evidence="1">Low affinity iron permease family protein</fullName>
    </submittedName>
</protein>
<dbReference type="KEGG" id="emx:FKV68_13205"/>
<reference evidence="1 2" key="1">
    <citation type="submission" date="2019-06" db="EMBL/GenBank/DDBJ databases">
        <title>Complete genome sequence of Ensifer mexicanus ITTG R7 isolated from nodules of Acacia angustissima (Mill.) Kuntze.</title>
        <authorList>
            <person name="Rincon-Rosales R."/>
            <person name="Rogel M.A."/>
            <person name="Guerrero G."/>
            <person name="Rincon-Molina C.I."/>
            <person name="Lopez-Lopez A."/>
            <person name="Martinez-Romero E."/>
        </authorList>
    </citation>
    <scope>NUCLEOTIDE SEQUENCE [LARGE SCALE GENOMIC DNA]</scope>
    <source>
        <strain evidence="1 2">ITTG R7</strain>
    </source>
</reference>
<sequence>MEPIFTRFANKMSDLAGRPATFAIAFLSIVIWGLCGPVFDFSQNWQLAVNTTTTITTFLMVFILQNSQNRDGQALQAKLDELIRTSSAENRFMGIEELDGKELRKARDDINGKAQAQEHSTGSAE</sequence>
<dbReference type="RefSeq" id="WP_180938229.1">
    <property type="nucleotide sequence ID" value="NZ_CP041238.1"/>
</dbReference>
<dbReference type="InterPro" id="IPR007251">
    <property type="entry name" value="Iron_permease_Fet4"/>
</dbReference>
<dbReference type="GO" id="GO:0055085">
    <property type="term" value="P:transmembrane transport"/>
    <property type="evidence" value="ECO:0007669"/>
    <property type="project" value="InterPro"/>
</dbReference>
<organism evidence="1 2">
    <name type="scientific">Sinorhizobium mexicanum</name>
    <dbReference type="NCBI Taxonomy" id="375549"/>
    <lineage>
        <taxon>Bacteria</taxon>
        <taxon>Pseudomonadati</taxon>
        <taxon>Pseudomonadota</taxon>
        <taxon>Alphaproteobacteria</taxon>
        <taxon>Hyphomicrobiales</taxon>
        <taxon>Rhizobiaceae</taxon>
        <taxon>Sinorhizobium/Ensifer group</taxon>
        <taxon>Sinorhizobium</taxon>
    </lineage>
</organism>
<proteinExistence type="predicted"/>
<evidence type="ECO:0000313" key="1">
    <source>
        <dbReference type="EMBL" id="QLL62325.1"/>
    </source>
</evidence>
<accession>A0A859QHV6</accession>
<evidence type="ECO:0000313" key="2">
    <source>
        <dbReference type="Proteomes" id="UP000510721"/>
    </source>
</evidence>
<dbReference type="AlphaFoldDB" id="A0A859QHV6"/>
<dbReference type="Proteomes" id="UP000510721">
    <property type="component" value="Chromosome"/>
</dbReference>
<name>A0A859QHV6_9HYPH</name>
<keyword evidence="2" id="KW-1185">Reference proteome</keyword>
<dbReference type="Pfam" id="PF04120">
    <property type="entry name" value="Iron_permease"/>
    <property type="match status" value="1"/>
</dbReference>